<sequence length="58" mass="6795">MNNIKSPCVSICKYNKENFCIGCKRNSDEISNWISYSDTIREAIMKDLKERNIEEFDG</sequence>
<proteinExistence type="predicted"/>
<dbReference type="EMBL" id="FPHY01000134">
    <property type="protein sequence ID" value="SFV87008.1"/>
    <property type="molecule type" value="Genomic_DNA"/>
</dbReference>
<reference evidence="1" key="1">
    <citation type="submission" date="2016-10" db="EMBL/GenBank/DDBJ databases">
        <authorList>
            <person name="de Groot N.N."/>
        </authorList>
    </citation>
    <scope>NUCLEOTIDE SEQUENCE</scope>
</reference>
<name>A0A1W1DZH6_9ZZZZ</name>
<evidence type="ECO:0000313" key="1">
    <source>
        <dbReference type="EMBL" id="SFV87008.1"/>
    </source>
</evidence>
<dbReference type="Pfam" id="PF06945">
    <property type="entry name" value="DUF1289"/>
    <property type="match status" value="1"/>
</dbReference>
<dbReference type="PANTHER" id="PTHR35175">
    <property type="entry name" value="DUF1289 DOMAIN-CONTAINING PROTEIN"/>
    <property type="match status" value="1"/>
</dbReference>
<gene>
    <name evidence="1" type="ORF">MNB_SUP05-SYMBIONT-4-1092</name>
</gene>
<evidence type="ECO:0008006" key="2">
    <source>
        <dbReference type="Google" id="ProtNLM"/>
    </source>
</evidence>
<organism evidence="1">
    <name type="scientific">hydrothermal vent metagenome</name>
    <dbReference type="NCBI Taxonomy" id="652676"/>
    <lineage>
        <taxon>unclassified sequences</taxon>
        <taxon>metagenomes</taxon>
        <taxon>ecological metagenomes</taxon>
    </lineage>
</organism>
<dbReference type="InterPro" id="IPR010710">
    <property type="entry name" value="DUF1289"/>
</dbReference>
<dbReference type="PANTHER" id="PTHR35175:SF2">
    <property type="entry name" value="DUF1289 DOMAIN-CONTAINING PROTEIN"/>
    <property type="match status" value="1"/>
</dbReference>
<protein>
    <recommendedName>
        <fullName evidence="2">DUF1289 domain-containing protein</fullName>
    </recommendedName>
</protein>
<dbReference type="AlphaFoldDB" id="A0A1W1DZH6"/>
<accession>A0A1W1DZH6</accession>